<evidence type="ECO:0000256" key="2">
    <source>
        <dbReference type="SAM" id="MobiDB-lite"/>
    </source>
</evidence>
<name>A0A2J8A3H4_9CHLO</name>
<dbReference type="InterPro" id="IPR009016">
    <property type="entry name" value="Fe_hydrogenase"/>
</dbReference>
<organism evidence="4 5">
    <name type="scientific">Tetrabaena socialis</name>
    <dbReference type="NCBI Taxonomy" id="47790"/>
    <lineage>
        <taxon>Eukaryota</taxon>
        <taxon>Viridiplantae</taxon>
        <taxon>Chlorophyta</taxon>
        <taxon>core chlorophytes</taxon>
        <taxon>Chlorophyceae</taxon>
        <taxon>CS clade</taxon>
        <taxon>Chlamydomonadales</taxon>
        <taxon>Tetrabaenaceae</taxon>
        <taxon>Tetrabaena</taxon>
    </lineage>
</organism>
<dbReference type="SUPFAM" id="SSF53920">
    <property type="entry name" value="Fe-only hydrogenase"/>
    <property type="match status" value="1"/>
</dbReference>
<gene>
    <name evidence="4" type="ORF">TSOC_006499</name>
</gene>
<evidence type="ECO:0000313" key="5">
    <source>
        <dbReference type="Proteomes" id="UP000236333"/>
    </source>
</evidence>
<accession>A0A2J8A3H4</accession>
<dbReference type="OrthoDB" id="10253113at2759"/>
<dbReference type="Gene3D" id="3.40.950.10">
    <property type="entry name" value="Fe-only Hydrogenase (Larger Subunit), Chain L, domain 3"/>
    <property type="match status" value="1"/>
</dbReference>
<reference evidence="4 5" key="1">
    <citation type="journal article" date="2017" name="Mol. Biol. Evol.">
        <title>The 4-celled Tetrabaena socialis nuclear genome reveals the essential components for genetic control of cell number at the origin of multicellularity in the volvocine lineage.</title>
        <authorList>
            <person name="Featherston J."/>
            <person name="Arakaki Y."/>
            <person name="Hanschen E.R."/>
            <person name="Ferris P.J."/>
            <person name="Michod R.E."/>
            <person name="Olson B.J.S.C."/>
            <person name="Nozaki H."/>
            <person name="Durand P.M."/>
        </authorList>
    </citation>
    <scope>NUCLEOTIDE SEQUENCE [LARGE SCALE GENOMIC DNA]</scope>
    <source>
        <strain evidence="4 5">NIES-571</strain>
    </source>
</reference>
<evidence type="ECO:0000256" key="1">
    <source>
        <dbReference type="ARBA" id="ARBA00006596"/>
    </source>
</evidence>
<protein>
    <submittedName>
        <fullName evidence="4">NADP-reducing hydrogenase subunit HndC</fullName>
    </submittedName>
</protein>
<dbReference type="InterPro" id="IPR003149">
    <property type="entry name" value="Fe_hydrogenase_ssu"/>
</dbReference>
<comment type="caution">
    <text evidence="4">The sequence shown here is derived from an EMBL/GenBank/DDBJ whole genome shotgun (WGS) entry which is preliminary data.</text>
</comment>
<dbReference type="Pfam" id="PF02906">
    <property type="entry name" value="Fe_hyd_lg_C"/>
    <property type="match status" value="2"/>
</dbReference>
<dbReference type="Proteomes" id="UP000236333">
    <property type="component" value="Unassembled WGS sequence"/>
</dbReference>
<sequence>MVRSLLLATSPRMSSRPACGDRPMAMVAPVVARRGAAASKGPAPEHQDARAKPLWVAHAVAVAPEAPASDPAASAPEPHWKQALAELDKPRDHAERKTMIVQVAPAVRVAISETFGLAPGATTSGQLAEGLRRLGFDVVFDTLFAADLTIMEEGSELLHRLQEHLEAHPHDDEPLPMFTSCCPGWVALMEKSYPDLIPYVSSCKSPQMMMGAMVKTFLAGKKGIAPRDICMVSIMPCVRKQGEADREWFNVGEPYVREVDHVITTAELGAIFKERGIPLPELPDSEFDQPLGIGSGAGVLFGTTGGVMEAALRTAYELFTQKPMERLTLSEVRGMEGIKEASITMIPAPGSRFAELVAARAAHRAEAAAAEAEAAGAGAEAAAAKGPIQWDGGQGFSAEDGAGGLTLRIAVANGLGNAKKLITKMRSGESKYDFVEIMACPAGCVGGGGQPRSTDKQVAAKRQAALYNLDERNTLRRSHENPAIAQLYSEFLGEPLGHKAHELLHTHYVAGGAEAE</sequence>
<dbReference type="PANTHER" id="PTHR11615">
    <property type="entry name" value="NITRATE, FORMATE, IRON DEHYDROGENASE"/>
    <property type="match status" value="1"/>
</dbReference>
<dbReference type="SMART" id="SM00902">
    <property type="entry name" value="Fe_hyd_SSU"/>
    <property type="match status" value="1"/>
</dbReference>
<dbReference type="InterPro" id="IPR050340">
    <property type="entry name" value="Cytosolic_Fe-S_CAF"/>
</dbReference>
<evidence type="ECO:0000259" key="3">
    <source>
        <dbReference type="SMART" id="SM00902"/>
    </source>
</evidence>
<dbReference type="Gene3D" id="3.40.50.1780">
    <property type="match status" value="1"/>
</dbReference>
<keyword evidence="5" id="KW-1185">Reference proteome</keyword>
<feature type="domain" description="Iron hydrogenase small subunit" evidence="3">
    <location>
        <begin position="453"/>
        <end position="512"/>
    </location>
</feature>
<dbReference type="Pfam" id="PF02256">
    <property type="entry name" value="Fe_hyd_SSU"/>
    <property type="match status" value="1"/>
</dbReference>
<dbReference type="EMBL" id="PGGS01000199">
    <property type="protein sequence ID" value="PNH07072.1"/>
    <property type="molecule type" value="Genomic_DNA"/>
</dbReference>
<comment type="similarity">
    <text evidence="1">Belongs to the NARF family.</text>
</comment>
<proteinExistence type="inferred from homology"/>
<dbReference type="AlphaFoldDB" id="A0A2J8A3H4"/>
<evidence type="ECO:0000313" key="4">
    <source>
        <dbReference type="EMBL" id="PNH07072.1"/>
    </source>
</evidence>
<feature type="region of interest" description="Disordered" evidence="2">
    <location>
        <begin position="1"/>
        <end position="21"/>
    </location>
</feature>
<dbReference type="InterPro" id="IPR004108">
    <property type="entry name" value="Fe_hydrogenase_lsu_C"/>
</dbReference>